<protein>
    <submittedName>
        <fullName evidence="3">Sciellin-like</fullName>
    </submittedName>
</protein>
<dbReference type="PANTHER" id="PTHR15468">
    <property type="entry name" value="ZNF185"/>
    <property type="match status" value="1"/>
</dbReference>
<feature type="compositionally biased region" description="Low complexity" evidence="1">
    <location>
        <begin position="159"/>
        <end position="169"/>
    </location>
</feature>
<evidence type="ECO:0000256" key="1">
    <source>
        <dbReference type="SAM" id="MobiDB-lite"/>
    </source>
</evidence>
<dbReference type="Proteomes" id="UP000245341">
    <property type="component" value="Unplaced"/>
</dbReference>
<feature type="region of interest" description="Disordered" evidence="1">
    <location>
        <begin position="88"/>
        <end position="169"/>
    </location>
</feature>
<dbReference type="AlphaFoldDB" id="A0A7F8QBV3"/>
<keyword evidence="2" id="KW-1185">Reference proteome</keyword>
<dbReference type="GO" id="GO:0005737">
    <property type="term" value="C:cytoplasm"/>
    <property type="evidence" value="ECO:0007669"/>
    <property type="project" value="TreeGrafter"/>
</dbReference>
<sequence>MWYFGFGWVDMKKVQVLGSRPKALLHVLTFPSCLYFQVCCTKDENYGRVVLNRRNSHDALDRKANERDEPKAMISRYGSDDTLDRISDRNDAAKTHKANTLDNRLTNRNMSTFRSPEVTKMQPGVSFNDSTTSTPAPTSATTPVKKKRQSWFPPPPPGYSTTPSTGASR</sequence>
<proteinExistence type="predicted"/>
<feature type="non-terminal residue" evidence="3">
    <location>
        <position position="169"/>
    </location>
</feature>
<gene>
    <name evidence="3" type="primary">LOC115938804</name>
</gene>
<feature type="compositionally biased region" description="Polar residues" evidence="1">
    <location>
        <begin position="98"/>
        <end position="114"/>
    </location>
</feature>
<evidence type="ECO:0000313" key="2">
    <source>
        <dbReference type="Proteomes" id="UP000245341"/>
    </source>
</evidence>
<feature type="compositionally biased region" description="Low complexity" evidence="1">
    <location>
        <begin position="130"/>
        <end position="143"/>
    </location>
</feature>
<name>A0A7F8QBV3_LEPWE</name>
<evidence type="ECO:0000313" key="3">
    <source>
        <dbReference type="RefSeq" id="XP_030878704.1"/>
    </source>
</evidence>
<reference evidence="3" key="1">
    <citation type="submission" date="2025-08" db="UniProtKB">
        <authorList>
            <consortium name="RefSeq"/>
        </authorList>
    </citation>
    <scope>IDENTIFICATION</scope>
    <source>
        <tissue evidence="3">Liver</tissue>
    </source>
</reference>
<dbReference type="OrthoDB" id="9908139at2759"/>
<dbReference type="PANTHER" id="PTHR15468:SF7">
    <property type="entry name" value="SCIELLIN"/>
    <property type="match status" value="1"/>
</dbReference>
<accession>A0A7F8QBV3</accession>
<organism evidence="2 3">
    <name type="scientific">Leptonychotes weddellii</name>
    <name type="common">Weddell seal</name>
    <name type="synonym">Otaria weddellii</name>
    <dbReference type="NCBI Taxonomy" id="9713"/>
    <lineage>
        <taxon>Eukaryota</taxon>
        <taxon>Metazoa</taxon>
        <taxon>Chordata</taxon>
        <taxon>Craniata</taxon>
        <taxon>Vertebrata</taxon>
        <taxon>Euteleostomi</taxon>
        <taxon>Mammalia</taxon>
        <taxon>Eutheria</taxon>
        <taxon>Laurasiatheria</taxon>
        <taxon>Carnivora</taxon>
        <taxon>Caniformia</taxon>
        <taxon>Pinnipedia</taxon>
        <taxon>Phocidae</taxon>
        <taxon>Monachinae</taxon>
        <taxon>Lobodontini</taxon>
        <taxon>Leptonychotes</taxon>
    </lineage>
</organism>
<dbReference type="GeneID" id="115938804"/>
<dbReference type="GO" id="GO:0008544">
    <property type="term" value="P:epidermis development"/>
    <property type="evidence" value="ECO:0007669"/>
    <property type="project" value="TreeGrafter"/>
</dbReference>
<dbReference type="InterPro" id="IPR052621">
    <property type="entry name" value="Cell_Prolif/Cornif_Regul"/>
</dbReference>
<dbReference type="KEGG" id="lww:115938804"/>
<dbReference type="RefSeq" id="XP_030878704.1">
    <property type="nucleotide sequence ID" value="XM_031022844.1"/>
</dbReference>